<dbReference type="STRING" id="1194083.BN12_1230019"/>
<dbReference type="Proteomes" id="UP000035721">
    <property type="component" value="Unassembled WGS sequence"/>
</dbReference>
<evidence type="ECO:0000313" key="2">
    <source>
        <dbReference type="Proteomes" id="UP000035721"/>
    </source>
</evidence>
<keyword evidence="2" id="KW-1185">Reference proteome</keyword>
<organism evidence="1 2">
    <name type="scientific">Nostocoides japonicum T1-X7</name>
    <dbReference type="NCBI Taxonomy" id="1194083"/>
    <lineage>
        <taxon>Bacteria</taxon>
        <taxon>Bacillati</taxon>
        <taxon>Actinomycetota</taxon>
        <taxon>Actinomycetes</taxon>
        <taxon>Micrococcales</taxon>
        <taxon>Intrasporangiaceae</taxon>
        <taxon>Nostocoides</taxon>
    </lineage>
</organism>
<dbReference type="InterPro" id="IPR022292">
    <property type="entry name" value="CHP03843"/>
</dbReference>
<dbReference type="RefSeq" id="WP_235432401.1">
    <property type="nucleotide sequence ID" value="NZ_HF570958.1"/>
</dbReference>
<sequence length="282" mass="30579">MPVLRWAARGGGAHLPPRERLPALTVTGAFETADLDVVGRITPASNLAFLVRVAGAEAYAIYKPVSGERPLWDFPDGTLAARERAAYLVSETGGFGLVPETVLRDGPLGLGSVQRWVGEPEEPLEEVVDIVLRARLRPGWVVGFEAEDLVGREVVVAHRDGPRMRSMAVLDAVLNNADRKGGHLALDADGRLWGFDHGLVCHAEPKLRTVLWGFAGDPLDPADVERLGRLRAALEGDLCDALGPLLTAEERVALTRRVDRILASGVHPLPPRHRYGIPWPPV</sequence>
<reference evidence="1 2" key="1">
    <citation type="journal article" date="2013" name="ISME J.">
        <title>A metabolic model for members of the genus Tetrasphaera involved in enhanced biological phosphorus removal.</title>
        <authorList>
            <person name="Kristiansen R."/>
            <person name="Nguyen H.T.T."/>
            <person name="Saunders A.M."/>
            <person name="Nielsen J.L."/>
            <person name="Wimmer R."/>
            <person name="Le V.Q."/>
            <person name="McIlroy S.J."/>
            <person name="Petrovski S."/>
            <person name="Seviour R.J."/>
            <person name="Calteau A."/>
            <person name="Nielsen K.L."/>
            <person name="Nielsen P.H."/>
        </authorList>
    </citation>
    <scope>NUCLEOTIDE SEQUENCE [LARGE SCALE GENOMIC DNA]</scope>
    <source>
        <strain evidence="1 2">T1-X7</strain>
    </source>
</reference>
<dbReference type="AlphaFoldDB" id="A0A077LTB8"/>
<protein>
    <recommendedName>
        <fullName evidence="3">SCO1664 family protein</fullName>
    </recommendedName>
</protein>
<proteinExistence type="predicted"/>
<name>A0A077LTB8_9MICO</name>
<accession>A0A077LTB8</accession>
<dbReference type="EMBL" id="CAJB01000028">
    <property type="protein sequence ID" value="CCH76396.1"/>
    <property type="molecule type" value="Genomic_DNA"/>
</dbReference>
<comment type="caution">
    <text evidence="1">The sequence shown here is derived from an EMBL/GenBank/DDBJ whole genome shotgun (WGS) entry which is preliminary data.</text>
</comment>
<gene>
    <name evidence="1" type="ORF">BN12_1230019</name>
</gene>
<evidence type="ECO:0000313" key="1">
    <source>
        <dbReference type="EMBL" id="CCH76396.1"/>
    </source>
</evidence>
<dbReference type="NCBIfam" id="TIGR03843">
    <property type="entry name" value="SCO1664 family protein"/>
    <property type="match status" value="1"/>
</dbReference>
<evidence type="ECO:0008006" key="3">
    <source>
        <dbReference type="Google" id="ProtNLM"/>
    </source>
</evidence>